<dbReference type="SUPFAM" id="SSF56059">
    <property type="entry name" value="Glutathione synthetase ATP-binding domain-like"/>
    <property type="match status" value="1"/>
</dbReference>
<dbReference type="GO" id="GO:0018169">
    <property type="term" value="F:ribosomal S6-glutamic acid ligase activity"/>
    <property type="evidence" value="ECO:0007669"/>
    <property type="project" value="TreeGrafter"/>
</dbReference>
<dbReference type="PANTHER" id="PTHR21621:SF0">
    <property type="entry name" value="BETA-CITRYLGLUTAMATE SYNTHASE B-RELATED"/>
    <property type="match status" value="1"/>
</dbReference>
<evidence type="ECO:0000313" key="2">
    <source>
        <dbReference type="EMBL" id="HAW75180.1"/>
    </source>
</evidence>
<dbReference type="Proteomes" id="UP000263517">
    <property type="component" value="Unassembled WGS sequence"/>
</dbReference>
<evidence type="ECO:0000313" key="1">
    <source>
        <dbReference type="EMBL" id="AIG00232.1"/>
    </source>
</evidence>
<evidence type="ECO:0000313" key="3">
    <source>
        <dbReference type="EMBL" id="HBU52518.1"/>
    </source>
</evidence>
<dbReference type="KEGG" id="aal:EP13_16960"/>
<dbReference type="AlphaFoldDB" id="A0A075P2Z9"/>
<dbReference type="EMBL" id="CP008849">
    <property type="protein sequence ID" value="AIG00232.1"/>
    <property type="molecule type" value="Genomic_DNA"/>
</dbReference>
<dbReference type="RefSeq" id="WP_044058245.1">
    <property type="nucleotide sequence ID" value="NZ_CAJXAX010000008.1"/>
</dbReference>
<dbReference type="Proteomes" id="UP000056090">
    <property type="component" value="Chromosome"/>
</dbReference>
<dbReference type="KEGG" id="aaus:EP12_17705"/>
<dbReference type="GO" id="GO:0009432">
    <property type="term" value="P:SOS response"/>
    <property type="evidence" value="ECO:0007669"/>
    <property type="project" value="TreeGrafter"/>
</dbReference>
<reference evidence="5 6" key="2">
    <citation type="journal article" date="2018" name="Nat. Biotechnol.">
        <title>A standardized bacterial taxonomy based on genome phylogeny substantially revises the tree of life.</title>
        <authorList>
            <person name="Parks D.H."/>
            <person name="Chuvochina M."/>
            <person name="Waite D.W."/>
            <person name="Rinke C."/>
            <person name="Skarshewski A."/>
            <person name="Chaumeil P.A."/>
            <person name="Hugenholtz P."/>
        </authorList>
    </citation>
    <scope>NUCLEOTIDE SEQUENCE [LARGE SCALE GENOMIC DNA]</scope>
    <source>
        <strain evidence="3">UBA11621</strain>
        <strain evidence="2">UBA11978</strain>
    </source>
</reference>
<organism evidence="1 4">
    <name type="scientific">Alteromonas australica</name>
    <dbReference type="NCBI Taxonomy" id="589873"/>
    <lineage>
        <taxon>Bacteria</taxon>
        <taxon>Pseudomonadati</taxon>
        <taxon>Pseudomonadota</taxon>
        <taxon>Gammaproteobacteria</taxon>
        <taxon>Alteromonadales</taxon>
        <taxon>Alteromonadaceae</taxon>
        <taxon>Alteromonas/Salinimonas group</taxon>
        <taxon>Alteromonas</taxon>
    </lineage>
</organism>
<dbReference type="PANTHER" id="PTHR21621">
    <property type="entry name" value="RIBOSOMAL PROTEIN S6 MODIFICATION PROTEIN"/>
    <property type="match status" value="1"/>
</dbReference>
<evidence type="ECO:0000313" key="6">
    <source>
        <dbReference type="Proteomes" id="UP000264779"/>
    </source>
</evidence>
<dbReference type="OrthoDB" id="583309at2"/>
<dbReference type="Proteomes" id="UP000264779">
    <property type="component" value="Unassembled WGS sequence"/>
</dbReference>
<gene>
    <name evidence="2" type="ORF">DCW74_05515</name>
    <name evidence="3" type="ORF">DEB45_14800</name>
    <name evidence="1" type="ORF">EP13_16960</name>
</gene>
<reference evidence="1 4" key="1">
    <citation type="submission" date="2014-06" db="EMBL/GenBank/DDBJ databases">
        <title>Genomes of Alteromonas australica, a world apart.</title>
        <authorList>
            <person name="Gonzaga A."/>
            <person name="Lopez-Perez M."/>
            <person name="Rodriguez-Valera F."/>
        </authorList>
    </citation>
    <scope>NUCLEOTIDE SEQUENCE [LARGE SCALE GENOMIC DNA]</scope>
    <source>
        <strain evidence="1 4">H 17</strain>
    </source>
</reference>
<keyword evidence="4" id="KW-1185">Reference proteome</keyword>
<dbReference type="EMBL" id="DONK01000229">
    <property type="protein sequence ID" value="HBU52518.1"/>
    <property type="molecule type" value="Genomic_DNA"/>
</dbReference>
<dbReference type="EMBL" id="DNAN01000190">
    <property type="protein sequence ID" value="HAW75180.1"/>
    <property type="molecule type" value="Genomic_DNA"/>
</dbReference>
<evidence type="ECO:0000313" key="5">
    <source>
        <dbReference type="Proteomes" id="UP000263517"/>
    </source>
</evidence>
<dbReference type="GeneID" id="78256571"/>
<sequence length="305" mass="34731">MQIALLGSENEPQVIHVASALKSEGHEPIIVNTQYFGKHWQLTYDPDFHDGLLHFLDSYPLDNNRMTLSEVHAVYWHQYLPPAMPHEDPKQAQWIDQEVTSALLCWFNFSDIKWVNGISAIRAHQCKPSQMQVAAHLGAHLPYTFVGNSEIAAFQFCNNMGEVIYKPIRGGETTHFLHKGTQLRHQLSQLLLSRPVMLQAYVPGINIRSYVFGDEVLSVQIESHDTQTAESQHHKPLIVITPADIQRLCVAICKGLDMHWCTINWRKTAKGDYFFLDADPCPDFLTIENQTGMDMTGRLIKVLTQ</sequence>
<name>A0A075P2Z9_9ALTE</name>
<evidence type="ECO:0000313" key="4">
    <source>
        <dbReference type="Proteomes" id="UP000056090"/>
    </source>
</evidence>
<dbReference type="GO" id="GO:0005737">
    <property type="term" value="C:cytoplasm"/>
    <property type="evidence" value="ECO:0007669"/>
    <property type="project" value="TreeGrafter"/>
</dbReference>
<dbReference type="Gene3D" id="3.30.470.20">
    <property type="entry name" value="ATP-grasp fold, B domain"/>
    <property type="match status" value="1"/>
</dbReference>
<accession>A0A075P2Z9</accession>
<dbReference type="PATRIC" id="fig|589873.4.peg.3838"/>
<protein>
    <recommendedName>
        <fullName evidence="7">ATP-grasp domain-containing protein</fullName>
    </recommendedName>
</protein>
<evidence type="ECO:0008006" key="7">
    <source>
        <dbReference type="Google" id="ProtNLM"/>
    </source>
</evidence>
<proteinExistence type="predicted"/>
<dbReference type="eggNOG" id="COG0189">
    <property type="taxonomic scope" value="Bacteria"/>
</dbReference>
<dbReference type="STRING" id="589873.EP12_17705"/>